<name>A0A0K9PJ31_ZOSMR</name>
<evidence type="ECO:0000313" key="3">
    <source>
        <dbReference type="EMBL" id="KMZ69078.1"/>
    </source>
</evidence>
<proteinExistence type="predicted"/>
<sequence length="332" mass="38588">MMNLVHLCQAPMFVNCPGRYPNGIVQISRSSSFYCASNKNWGELRASERGDLLCDLNEPETTNNVEMERRRKIGLANKGKIPWNKGKKHKAETRELIKQRTIEALRDPKVRKLMSSYPHVHSEQRKEKIGIALKRLWEKRLSHKRLQESCILTWAATISEAAKMGSIGQQQLDWDSYEKIKVDIISNHLRWKMKKAKAKERAELKSKRKAELKAKRNAEVQSARKATISQQRRKKTQELSSLSCLKYKEKMAKVSKSRKKLKSSVAQVEEHKNQGEKAIDVDKWDLEFIHKEKMRKRISFAEQIQAAKNKHLETEKGNLTNHLVSLEHKQDT</sequence>
<dbReference type="STRING" id="29655.A0A0K9PJ31"/>
<evidence type="ECO:0000259" key="2">
    <source>
        <dbReference type="Pfam" id="PF07460"/>
    </source>
</evidence>
<dbReference type="PANTHER" id="PTHR34199">
    <property type="entry name" value="NUMOD3 MOTIF FAMILY PROTEIN, EXPRESSED"/>
    <property type="match status" value="1"/>
</dbReference>
<dbReference type="OrthoDB" id="6013at2759"/>
<organism evidence="3 4">
    <name type="scientific">Zostera marina</name>
    <name type="common">Eelgrass</name>
    <dbReference type="NCBI Taxonomy" id="29655"/>
    <lineage>
        <taxon>Eukaryota</taxon>
        <taxon>Viridiplantae</taxon>
        <taxon>Streptophyta</taxon>
        <taxon>Embryophyta</taxon>
        <taxon>Tracheophyta</taxon>
        <taxon>Spermatophyta</taxon>
        <taxon>Magnoliopsida</taxon>
        <taxon>Liliopsida</taxon>
        <taxon>Zosteraceae</taxon>
        <taxon>Zostera</taxon>
    </lineage>
</organism>
<protein>
    <recommendedName>
        <fullName evidence="2">Nuclease associated modular domain-containing protein</fullName>
    </recommendedName>
</protein>
<evidence type="ECO:0000256" key="1">
    <source>
        <dbReference type="SAM" id="MobiDB-lite"/>
    </source>
</evidence>
<dbReference type="Proteomes" id="UP000036987">
    <property type="component" value="Unassembled WGS sequence"/>
</dbReference>
<dbReference type="InterPro" id="IPR003611">
    <property type="entry name" value="NUMOD3"/>
</dbReference>
<dbReference type="Pfam" id="PF07460">
    <property type="entry name" value="NUMOD3"/>
    <property type="match status" value="1"/>
</dbReference>
<dbReference type="PANTHER" id="PTHR34199:SF1">
    <property type="entry name" value="HISTONE-LYSINE N-METHYLTRANSFERASE, H3 LYSINE-79 SPECIFIC-LIKE PROTEIN"/>
    <property type="match status" value="1"/>
</dbReference>
<dbReference type="EMBL" id="LFYR01000791">
    <property type="protein sequence ID" value="KMZ69078.1"/>
    <property type="molecule type" value="Genomic_DNA"/>
</dbReference>
<accession>A0A0K9PJ31</accession>
<evidence type="ECO:0000313" key="4">
    <source>
        <dbReference type="Proteomes" id="UP000036987"/>
    </source>
</evidence>
<dbReference type="AlphaFoldDB" id="A0A0K9PJ31"/>
<feature type="domain" description="Nuclease associated modular" evidence="2">
    <location>
        <begin position="68"/>
        <end position="97"/>
    </location>
</feature>
<comment type="caution">
    <text evidence="3">The sequence shown here is derived from an EMBL/GenBank/DDBJ whole genome shotgun (WGS) entry which is preliminary data.</text>
</comment>
<feature type="region of interest" description="Disordered" evidence="1">
    <location>
        <begin position="203"/>
        <end position="234"/>
    </location>
</feature>
<reference evidence="4" key="1">
    <citation type="journal article" date="2016" name="Nature">
        <title>The genome of the seagrass Zostera marina reveals angiosperm adaptation to the sea.</title>
        <authorList>
            <person name="Olsen J.L."/>
            <person name="Rouze P."/>
            <person name="Verhelst B."/>
            <person name="Lin Y.-C."/>
            <person name="Bayer T."/>
            <person name="Collen J."/>
            <person name="Dattolo E."/>
            <person name="De Paoli E."/>
            <person name="Dittami S."/>
            <person name="Maumus F."/>
            <person name="Michel G."/>
            <person name="Kersting A."/>
            <person name="Lauritano C."/>
            <person name="Lohaus R."/>
            <person name="Toepel M."/>
            <person name="Tonon T."/>
            <person name="Vanneste K."/>
            <person name="Amirebrahimi M."/>
            <person name="Brakel J."/>
            <person name="Bostroem C."/>
            <person name="Chovatia M."/>
            <person name="Grimwood J."/>
            <person name="Jenkins J.W."/>
            <person name="Jueterbock A."/>
            <person name="Mraz A."/>
            <person name="Stam W.T."/>
            <person name="Tice H."/>
            <person name="Bornberg-Bauer E."/>
            <person name="Green P.J."/>
            <person name="Pearson G.A."/>
            <person name="Procaccini G."/>
            <person name="Duarte C.M."/>
            <person name="Schmutz J."/>
            <person name="Reusch T.B.H."/>
            <person name="Van de Peer Y."/>
        </authorList>
    </citation>
    <scope>NUCLEOTIDE SEQUENCE [LARGE SCALE GENOMIC DNA]</scope>
    <source>
        <strain evidence="4">cv. Finnish</strain>
    </source>
</reference>
<keyword evidence="4" id="KW-1185">Reference proteome</keyword>
<dbReference type="GO" id="GO:0003677">
    <property type="term" value="F:DNA binding"/>
    <property type="evidence" value="ECO:0007669"/>
    <property type="project" value="InterPro"/>
</dbReference>
<feature type="compositionally biased region" description="Basic and acidic residues" evidence="1">
    <location>
        <begin position="203"/>
        <end position="218"/>
    </location>
</feature>
<gene>
    <name evidence="3" type="ORF">ZOSMA_222G00230</name>
</gene>
<dbReference type="OMA" id="KKMSEHP"/>